<dbReference type="InterPro" id="IPR011990">
    <property type="entry name" value="TPR-like_helical_dom_sf"/>
</dbReference>
<dbReference type="EMBL" id="AVST01000056">
    <property type="protein sequence ID" value="ERH70155.1"/>
    <property type="molecule type" value="Genomic_DNA"/>
</dbReference>
<dbReference type="Pfam" id="PF08238">
    <property type="entry name" value="Sel1"/>
    <property type="match status" value="4"/>
</dbReference>
<evidence type="ECO:0008006" key="3">
    <source>
        <dbReference type="Google" id="ProtNLM"/>
    </source>
</evidence>
<evidence type="ECO:0000313" key="1">
    <source>
        <dbReference type="EMBL" id="ERH70155.1"/>
    </source>
</evidence>
<dbReference type="PANTHER" id="PTHR11102:SF160">
    <property type="entry name" value="ERAD-ASSOCIATED E3 UBIQUITIN-PROTEIN LIGASE COMPONENT HRD3"/>
    <property type="match status" value="1"/>
</dbReference>
<protein>
    <recommendedName>
        <fullName evidence="3">Sel1 repeat family protein</fullName>
    </recommendedName>
</protein>
<proteinExistence type="predicted"/>
<dbReference type="Gene3D" id="1.25.40.10">
    <property type="entry name" value="Tetratricopeptide repeat domain"/>
    <property type="match status" value="1"/>
</dbReference>
<dbReference type="InterPro" id="IPR050767">
    <property type="entry name" value="Sel1_AlgK"/>
</dbReference>
<dbReference type="RefSeq" id="WP_021510611.1">
    <property type="nucleotide sequence ID" value="NZ_AVST01000056.1"/>
</dbReference>
<comment type="caution">
    <text evidence="1">The sequence shown here is derived from an EMBL/GenBank/DDBJ whole genome shotgun (WGS) entry which is preliminary data.</text>
</comment>
<dbReference type="PANTHER" id="PTHR11102">
    <property type="entry name" value="SEL-1-LIKE PROTEIN"/>
    <property type="match status" value="1"/>
</dbReference>
<dbReference type="InterPro" id="IPR006597">
    <property type="entry name" value="Sel1-like"/>
</dbReference>
<sequence>MGTRMTGMVFPFNGSKEDIQGIIYKWMQHEAILLDRYKEIHVNFLDNNFIFIANADIFESAYNNPELWQELLLESLIQNWVVFFECIDSWDQYSYLIYKNNIEIRRVIQIQESDLYQEGEPLFFEKEWLDFTTYYEKENYKNGQIEIEKIVDPIFLEETDDYNKYYYVRSKNQHVYHHYLARLMLSELFINYLGINIIDDKYIIKDEIIINYDEIPMFEKVLKFAKNGDIDSQNKIGKMYQQGYGIEKNYALAFYWYQQAANQQDSFGQLNVGMSYLNGLGVKQDIDTALLWLNRSIAQDNPDALITLAEMYENGKFLEKSIEQAISFYKKAVKQGSGVAAYRLGLIYEYGKDAVVDIKMAKRWYYQAVNNFNEDAKKRLDELNNMESS</sequence>
<name>A0AAV3K190_ACIBA</name>
<evidence type="ECO:0000313" key="2">
    <source>
        <dbReference type="Proteomes" id="UP000016517"/>
    </source>
</evidence>
<accession>A0AAV3K190</accession>
<dbReference type="SMART" id="SM00671">
    <property type="entry name" value="SEL1"/>
    <property type="match status" value="4"/>
</dbReference>
<organism evidence="1 2">
    <name type="scientific">Acinetobacter baumannii EGD-HP18</name>
    <dbReference type="NCBI Taxonomy" id="1358412"/>
    <lineage>
        <taxon>Bacteria</taxon>
        <taxon>Pseudomonadati</taxon>
        <taxon>Pseudomonadota</taxon>
        <taxon>Gammaproteobacteria</taxon>
        <taxon>Moraxellales</taxon>
        <taxon>Moraxellaceae</taxon>
        <taxon>Acinetobacter</taxon>
        <taxon>Acinetobacter calcoaceticus/baumannii complex</taxon>
    </lineage>
</organism>
<dbReference type="Proteomes" id="UP000016517">
    <property type="component" value="Unassembled WGS sequence"/>
</dbReference>
<gene>
    <name evidence="1" type="ORF">N173_15415</name>
</gene>
<reference evidence="1 2" key="1">
    <citation type="submission" date="2013-08" db="EMBL/GenBank/DDBJ databases">
        <title>Study of Ammonical-Nitrogen removal by Nitrification Denitrification process using lab isolates.</title>
        <authorList>
            <person name="Khardenavis A.A."/>
            <person name="Pal R.R."/>
            <person name="Kapley A."/>
            <person name="Qureshi A."/>
            <person name="Purohit H.J."/>
        </authorList>
    </citation>
    <scope>NUCLEOTIDE SEQUENCE [LARGE SCALE GENOMIC DNA]</scope>
    <source>
        <strain evidence="1 2">EGD-HP18</strain>
    </source>
</reference>
<dbReference type="SUPFAM" id="SSF81901">
    <property type="entry name" value="HCP-like"/>
    <property type="match status" value="1"/>
</dbReference>
<dbReference type="AlphaFoldDB" id="A0AAV3K190"/>